<dbReference type="Proteomes" id="UP000199546">
    <property type="component" value="Unassembled WGS sequence"/>
</dbReference>
<evidence type="ECO:0000313" key="2">
    <source>
        <dbReference type="Proteomes" id="UP000199546"/>
    </source>
</evidence>
<protein>
    <submittedName>
        <fullName evidence="1">ABC-2 type transport system ATP-binding protein</fullName>
    </submittedName>
</protein>
<accession>A0A1I7D0S1</accession>
<dbReference type="EMBL" id="FPBA01000030">
    <property type="protein sequence ID" value="SFU05274.1"/>
    <property type="molecule type" value="Genomic_DNA"/>
</dbReference>
<dbReference type="STRING" id="1296565.SAMN05660657_05127"/>
<dbReference type="GO" id="GO:0005524">
    <property type="term" value="F:ATP binding"/>
    <property type="evidence" value="ECO:0007669"/>
    <property type="project" value="UniProtKB-KW"/>
</dbReference>
<organism evidence="1 2">
    <name type="scientific">Geodermatophilus amargosae</name>
    <dbReference type="NCBI Taxonomy" id="1296565"/>
    <lineage>
        <taxon>Bacteria</taxon>
        <taxon>Bacillati</taxon>
        <taxon>Actinomycetota</taxon>
        <taxon>Actinomycetes</taxon>
        <taxon>Geodermatophilales</taxon>
        <taxon>Geodermatophilaceae</taxon>
        <taxon>Geodermatophilus</taxon>
    </lineage>
</organism>
<sequence length="77" mass="8407">MIVETPQPVELVALLTAHGFVVEAEADRLVVRETTRAVVSQVAFDSGIRLLELTETSRSLEDSLLDMTRSSAEFAST</sequence>
<dbReference type="AlphaFoldDB" id="A0A1I7D0S1"/>
<name>A0A1I7D0S1_9ACTN</name>
<keyword evidence="2" id="KW-1185">Reference proteome</keyword>
<gene>
    <name evidence="1" type="ORF">SAMN05660657_05127</name>
</gene>
<dbReference type="RefSeq" id="WP_245784982.1">
    <property type="nucleotide sequence ID" value="NZ_FPBA01000030.1"/>
</dbReference>
<proteinExistence type="predicted"/>
<keyword evidence="1" id="KW-0547">Nucleotide-binding</keyword>
<evidence type="ECO:0000313" key="1">
    <source>
        <dbReference type="EMBL" id="SFU05274.1"/>
    </source>
</evidence>
<reference evidence="2" key="1">
    <citation type="submission" date="2016-10" db="EMBL/GenBank/DDBJ databases">
        <authorList>
            <person name="Varghese N."/>
            <person name="Submissions S."/>
        </authorList>
    </citation>
    <scope>NUCLEOTIDE SEQUENCE [LARGE SCALE GENOMIC DNA]</scope>
    <source>
        <strain evidence="2">DSM 46136</strain>
    </source>
</reference>
<keyword evidence="1" id="KW-0067">ATP-binding</keyword>